<evidence type="ECO:0000313" key="3">
    <source>
        <dbReference type="Proteomes" id="UP001159387"/>
    </source>
</evidence>
<reference evidence="2 3" key="1">
    <citation type="journal article" date="2023" name="J. Phycol.">
        <title>Chrysosporum ovalisporum is synonymous with the true-branching cyanobacterium Umezakia natans (Nostocales/Aphanizomenonaceae).</title>
        <authorList>
            <person name="McGregor G.B."/>
            <person name="Sendall B.C."/>
            <person name="Niiyama Y."/>
            <person name="Tuji A."/>
            <person name="Willis A."/>
        </authorList>
    </citation>
    <scope>NUCLEOTIDE SEQUENCE [LARGE SCALE GENOMIC DNA]</scope>
    <source>
        <strain evidence="2 3">ANA360D</strain>
    </source>
</reference>
<dbReference type="RefSeq" id="WP_280653373.1">
    <property type="nucleotide sequence ID" value="NZ_JANQDH010000018.1"/>
</dbReference>
<dbReference type="Pfam" id="PF14238">
    <property type="entry name" value="DUF4340"/>
    <property type="match status" value="1"/>
</dbReference>
<evidence type="ECO:0000259" key="1">
    <source>
        <dbReference type="Pfam" id="PF14238"/>
    </source>
</evidence>
<proteinExistence type="predicted"/>
<feature type="domain" description="DUF4340" evidence="1">
    <location>
        <begin position="75"/>
        <end position="184"/>
    </location>
</feature>
<evidence type="ECO:0000313" key="2">
    <source>
        <dbReference type="EMBL" id="MDH6059357.1"/>
    </source>
</evidence>
<dbReference type="AlphaFoldDB" id="A0AA43GR35"/>
<name>A0AA43GR35_9CYAN</name>
<comment type="caution">
    <text evidence="2">The sequence shown here is derived from an EMBL/GenBank/DDBJ whole genome shotgun (WGS) entry which is preliminary data.</text>
</comment>
<dbReference type="EMBL" id="JANQDH010000018">
    <property type="protein sequence ID" value="MDH6059357.1"/>
    <property type="molecule type" value="Genomic_DNA"/>
</dbReference>
<keyword evidence="3" id="KW-1185">Reference proteome</keyword>
<gene>
    <name evidence="2" type="ORF">NWP17_02700</name>
</gene>
<dbReference type="Proteomes" id="UP001159387">
    <property type="component" value="Unassembled WGS sequence"/>
</dbReference>
<organism evidence="2 3">
    <name type="scientific">Chrysosporum bergii ANA360D</name>
    <dbReference type="NCBI Taxonomy" id="617107"/>
    <lineage>
        <taxon>Bacteria</taxon>
        <taxon>Bacillati</taxon>
        <taxon>Cyanobacteriota</taxon>
        <taxon>Cyanophyceae</taxon>
        <taxon>Nostocales</taxon>
        <taxon>Nodulariaceae</taxon>
        <taxon>Chrysosporum</taxon>
    </lineage>
</organism>
<protein>
    <submittedName>
        <fullName evidence="2">DUF4340 domain-containing protein</fullName>
    </submittedName>
</protein>
<dbReference type="InterPro" id="IPR025641">
    <property type="entry name" value="DUF4340"/>
</dbReference>
<sequence>MKLSRTTLVLIFLALGLGGFVYFYEIRGQTQRQEVKKQQQQIFSFQEDDIESLTIKIKDTTLSLKRNQATEKPQWLLVSPTTEPANDAIVTYLTDLLVQSESDRTLSVPSSQREEFGLVPPLATININLKNKKTHQLILGKPDFNRGFLYAQTDLQTQENGNINIILVSTNFENAVNRELSEWKQSPDTGDAKPEASPN</sequence>
<accession>A0AA43GR35</accession>